<feature type="transmembrane region" description="Helical" evidence="2">
    <location>
        <begin position="78"/>
        <end position="99"/>
    </location>
</feature>
<dbReference type="InterPro" id="IPR036291">
    <property type="entry name" value="NAD(P)-bd_dom_sf"/>
</dbReference>
<name>A0A1G8HQ78_9FLAO</name>
<evidence type="ECO:0000313" key="4">
    <source>
        <dbReference type="EMBL" id="SDI08827.1"/>
    </source>
</evidence>
<dbReference type="EMBL" id="FNDB01000022">
    <property type="protein sequence ID" value="SDI08827.1"/>
    <property type="molecule type" value="Genomic_DNA"/>
</dbReference>
<dbReference type="Proteomes" id="UP000199274">
    <property type="component" value="Unassembled WGS sequence"/>
</dbReference>
<feature type="transmembrane region" description="Helical" evidence="2">
    <location>
        <begin position="111"/>
        <end position="130"/>
    </location>
</feature>
<feature type="transmembrane region" description="Helical" evidence="2">
    <location>
        <begin position="175"/>
        <end position="194"/>
    </location>
</feature>
<protein>
    <submittedName>
        <fullName evidence="4">NDP-sugar epimerase, includes UDP-GlcNAc-inverting 4,6-dehydratase FlaA1 and capsular polysaccharide biosynthesis protein EpsC</fullName>
    </submittedName>
</protein>
<sequence length="698" mass="79169">MQKRFCKCLIKYFYLIICIGYSGQDNLIFILNQKSSPKIRPIKLSIPINKKLSQFNSLITTRLNRRMNLHNLGYLPRWIIVSIDMLILMFCFFSTYMIFRGIGMNYIATPHNIAFISSFFGLNLFFFWLFRTYSGIIRHSSNIDAVKLLFSQLSVLVLFLLFNFISQIFFKEKPFLNTALFINVVLSFCALFLYRVVVKQTFELYFSEKSNAKLIRTVIYGTDANALSVANALKFETPSRFKIVGFVDKNNQNASKRMLDLPILVQKKKLPALMRSVGAGSVILADKGLSREEQIIIVDQCLEYNFKVFTVPLISDWENQKEISQKVKTIQIEDLLERKPIVLDSKAISKQLKDKVILITGAAGSIGSEIVRQVLVFNPKKIIMLDQAETPLHHLQLETESISTTAKIRTVIADIRNVEAMDMVFKTYQPQVVFHAAAYKHVPLMEENPCQAIFTNIKGTKNLADLACLYNVKKFVMVSTDKAVNPSNVMGASKRIAEKYVQSLQLRDQKEKGTGATKFITTRFGNVLGSNGSVVPLFTKQIAEGGPLTITHKDIIRYFMTIPEACQLVLEAGAMGNGGEIYIFDMGKPVKIIDLARKMIKLAGFIPERDIKIEIVGLRPGEKLYEELLNDTSKSIPTHHAKIMIAQEIQEEFEALHTDINELISLSNLFGNDAIVAQMKKIVPEFKSMNSTYELLDK</sequence>
<evidence type="ECO:0000313" key="5">
    <source>
        <dbReference type="Proteomes" id="UP000199274"/>
    </source>
</evidence>
<evidence type="ECO:0000256" key="1">
    <source>
        <dbReference type="ARBA" id="ARBA00007430"/>
    </source>
</evidence>
<reference evidence="5" key="1">
    <citation type="submission" date="2016-10" db="EMBL/GenBank/DDBJ databases">
        <authorList>
            <person name="Varghese N."/>
            <person name="Submissions S."/>
        </authorList>
    </citation>
    <scope>NUCLEOTIDE SEQUENCE [LARGE SCALE GENOMIC DNA]</scope>
    <source>
        <strain evidence="5">CGMCC 1.2747</strain>
    </source>
</reference>
<evidence type="ECO:0000259" key="3">
    <source>
        <dbReference type="Pfam" id="PF02719"/>
    </source>
</evidence>
<dbReference type="InterPro" id="IPR029063">
    <property type="entry name" value="SAM-dependent_MTases_sf"/>
</dbReference>
<organism evidence="4 5">
    <name type="scientific">Flavobacterium omnivorum</name>
    <dbReference type="NCBI Taxonomy" id="178355"/>
    <lineage>
        <taxon>Bacteria</taxon>
        <taxon>Pseudomonadati</taxon>
        <taxon>Bacteroidota</taxon>
        <taxon>Flavobacteriia</taxon>
        <taxon>Flavobacteriales</taxon>
        <taxon>Flavobacteriaceae</taxon>
        <taxon>Flavobacterium</taxon>
    </lineage>
</organism>
<comment type="similarity">
    <text evidence="1">Belongs to the polysaccharide synthase family.</text>
</comment>
<gene>
    <name evidence="4" type="ORF">SAMN04488062_12240</name>
</gene>
<keyword evidence="5" id="KW-1185">Reference proteome</keyword>
<feature type="transmembrane region" description="Helical" evidence="2">
    <location>
        <begin position="12"/>
        <end position="31"/>
    </location>
</feature>
<dbReference type="PANTHER" id="PTHR43318:SF1">
    <property type="entry name" value="POLYSACCHARIDE BIOSYNTHESIS PROTEIN EPSC-RELATED"/>
    <property type="match status" value="1"/>
</dbReference>
<accession>A0A1G8HQ78</accession>
<feature type="transmembrane region" description="Helical" evidence="2">
    <location>
        <begin position="150"/>
        <end position="170"/>
    </location>
</feature>
<dbReference type="Gene3D" id="3.40.50.720">
    <property type="entry name" value="NAD(P)-binding Rossmann-like Domain"/>
    <property type="match status" value="2"/>
</dbReference>
<keyword evidence="2" id="KW-0472">Membrane</keyword>
<dbReference type="Pfam" id="PF13727">
    <property type="entry name" value="CoA_binding_3"/>
    <property type="match status" value="1"/>
</dbReference>
<dbReference type="SUPFAM" id="SSF51735">
    <property type="entry name" value="NAD(P)-binding Rossmann-fold domains"/>
    <property type="match status" value="1"/>
</dbReference>
<dbReference type="STRING" id="178355.SAMN04488062_12240"/>
<proteinExistence type="inferred from homology"/>
<keyword evidence="2" id="KW-0812">Transmembrane</keyword>
<dbReference type="PANTHER" id="PTHR43318">
    <property type="entry name" value="UDP-N-ACETYLGLUCOSAMINE 4,6-DEHYDRATASE"/>
    <property type="match status" value="1"/>
</dbReference>
<dbReference type="AlphaFoldDB" id="A0A1G8HQ78"/>
<dbReference type="InterPro" id="IPR051203">
    <property type="entry name" value="Polysaccharide_Synthase-Rel"/>
</dbReference>
<dbReference type="CDD" id="cd05237">
    <property type="entry name" value="UDP_invert_4-6DH_SDR_e"/>
    <property type="match status" value="1"/>
</dbReference>
<evidence type="ECO:0000256" key="2">
    <source>
        <dbReference type="SAM" id="Phobius"/>
    </source>
</evidence>
<dbReference type="Pfam" id="PF02719">
    <property type="entry name" value="Polysacc_synt_2"/>
    <property type="match status" value="1"/>
</dbReference>
<feature type="domain" description="Polysaccharide biosynthesis protein CapD-like" evidence="3">
    <location>
        <begin position="357"/>
        <end position="647"/>
    </location>
</feature>
<dbReference type="InterPro" id="IPR003869">
    <property type="entry name" value="Polysac_CapD-like"/>
</dbReference>
<dbReference type="SUPFAM" id="SSF53335">
    <property type="entry name" value="S-adenosyl-L-methionine-dependent methyltransferases"/>
    <property type="match status" value="1"/>
</dbReference>
<keyword evidence="2" id="KW-1133">Transmembrane helix</keyword>